<evidence type="ECO:0000313" key="2">
    <source>
        <dbReference type="Proteomes" id="UP000198816"/>
    </source>
</evidence>
<accession>A0A1H3BGD3</accession>
<dbReference type="Proteomes" id="UP000198816">
    <property type="component" value="Unassembled WGS sequence"/>
</dbReference>
<dbReference type="STRING" id="1058.SAMN05421783_12462"/>
<protein>
    <submittedName>
        <fullName evidence="1">Uncharacterized protein</fullName>
    </submittedName>
</protein>
<gene>
    <name evidence="1" type="ORF">SAMN05421783_12462</name>
</gene>
<name>A0A1H3BGD3_THIRO</name>
<keyword evidence="2" id="KW-1185">Reference proteome</keyword>
<sequence length="251" mass="28260">MTAFDSIVTPIASVINSLPTGRYGEVLFENLASDDLPNPEFFLHPDPDVHEGPDDHQRLRAMSETTPLLGLYVPMHSPGQLILFSNNLRCFYWSLMLNHRHGLPYLTPLDLQGALDLVIRKTYQHELFHFHCDVLRQLLGSQYRRDHEEALAVAWSRQQITGQRGVWNSKIGRMNGVLYARLLDAAFAFRSPGYRDWPQFADDSRFRPALISYLADPNALSHLEANGISNLPDLLVGLVGRVSGGLVESAI</sequence>
<dbReference type="AlphaFoldDB" id="A0A1H3BGD3"/>
<dbReference type="EMBL" id="FNNZ01000024">
    <property type="protein sequence ID" value="SDX40434.1"/>
    <property type="molecule type" value="Genomic_DNA"/>
</dbReference>
<proteinExistence type="predicted"/>
<reference evidence="2" key="1">
    <citation type="submission" date="2016-10" db="EMBL/GenBank/DDBJ databases">
        <authorList>
            <person name="Varghese N."/>
            <person name="Submissions S."/>
        </authorList>
    </citation>
    <scope>NUCLEOTIDE SEQUENCE [LARGE SCALE GENOMIC DNA]</scope>
    <source>
        <strain evidence="2">DSM 217</strain>
    </source>
</reference>
<organism evidence="1 2">
    <name type="scientific">Thiocapsa roseopersicina</name>
    <dbReference type="NCBI Taxonomy" id="1058"/>
    <lineage>
        <taxon>Bacteria</taxon>
        <taxon>Pseudomonadati</taxon>
        <taxon>Pseudomonadota</taxon>
        <taxon>Gammaproteobacteria</taxon>
        <taxon>Chromatiales</taxon>
        <taxon>Chromatiaceae</taxon>
        <taxon>Thiocapsa</taxon>
    </lineage>
</organism>
<dbReference type="OrthoDB" id="5764485at2"/>
<evidence type="ECO:0000313" key="1">
    <source>
        <dbReference type="EMBL" id="SDX40434.1"/>
    </source>
</evidence>
<dbReference type="RefSeq" id="WP_093036484.1">
    <property type="nucleotide sequence ID" value="NZ_FNNZ01000024.1"/>
</dbReference>